<proteinExistence type="predicted"/>
<comment type="caution">
    <text evidence="1">The sequence shown here is derived from an EMBL/GenBank/DDBJ whole genome shotgun (WGS) entry which is preliminary data.</text>
</comment>
<dbReference type="AlphaFoldDB" id="A0A843XJX5"/>
<evidence type="ECO:0000313" key="2">
    <source>
        <dbReference type="Proteomes" id="UP000652761"/>
    </source>
</evidence>
<dbReference type="Proteomes" id="UP000652761">
    <property type="component" value="Unassembled WGS sequence"/>
</dbReference>
<gene>
    <name evidence="1" type="ORF">Taro_052932</name>
</gene>
<organism evidence="1 2">
    <name type="scientific">Colocasia esculenta</name>
    <name type="common">Wild taro</name>
    <name type="synonym">Arum esculentum</name>
    <dbReference type="NCBI Taxonomy" id="4460"/>
    <lineage>
        <taxon>Eukaryota</taxon>
        <taxon>Viridiplantae</taxon>
        <taxon>Streptophyta</taxon>
        <taxon>Embryophyta</taxon>
        <taxon>Tracheophyta</taxon>
        <taxon>Spermatophyta</taxon>
        <taxon>Magnoliopsida</taxon>
        <taxon>Liliopsida</taxon>
        <taxon>Araceae</taxon>
        <taxon>Aroideae</taxon>
        <taxon>Colocasieae</taxon>
        <taxon>Colocasia</taxon>
    </lineage>
</organism>
<name>A0A843XJX5_COLES</name>
<dbReference type="EMBL" id="NMUH01009325">
    <property type="protein sequence ID" value="MQM19919.1"/>
    <property type="molecule type" value="Genomic_DNA"/>
</dbReference>
<feature type="non-terminal residue" evidence="1">
    <location>
        <position position="79"/>
    </location>
</feature>
<sequence length="79" mass="8756">FCTVSHRALVCESLHSLCGLSRRAQFGVVVLRLLFEPLCSVCESLNSRLCVEPSCSRLFGVVVLQCVLYSRKPIYPPLG</sequence>
<evidence type="ECO:0000313" key="1">
    <source>
        <dbReference type="EMBL" id="MQM19919.1"/>
    </source>
</evidence>
<protein>
    <submittedName>
        <fullName evidence="1">Uncharacterized protein</fullName>
    </submittedName>
</protein>
<reference evidence="1" key="1">
    <citation type="submission" date="2017-07" db="EMBL/GenBank/DDBJ databases">
        <title>Taro Niue Genome Assembly and Annotation.</title>
        <authorList>
            <person name="Atibalentja N."/>
            <person name="Keating K."/>
            <person name="Fields C.J."/>
        </authorList>
    </citation>
    <scope>NUCLEOTIDE SEQUENCE</scope>
    <source>
        <strain evidence="1">Niue_2</strain>
        <tissue evidence="1">Leaf</tissue>
    </source>
</reference>
<keyword evidence="2" id="KW-1185">Reference proteome</keyword>
<accession>A0A843XJX5</accession>